<proteinExistence type="predicted"/>
<evidence type="ECO:0000256" key="1">
    <source>
        <dbReference type="ARBA" id="ARBA00022741"/>
    </source>
</evidence>
<dbReference type="InterPro" id="IPR029071">
    <property type="entry name" value="Ubiquitin-like_domsf"/>
</dbReference>
<evidence type="ECO:0000256" key="2">
    <source>
        <dbReference type="ARBA" id="ARBA00022840"/>
    </source>
</evidence>
<feature type="domain" description="Ubiquitin-like" evidence="4">
    <location>
        <begin position="158"/>
        <end position="240"/>
    </location>
</feature>
<keyword evidence="1" id="KW-0547">Nucleotide-binding</keyword>
<dbReference type="PANTHER" id="PTHR46312">
    <property type="entry name" value="NACHT DOMAIN-CONTAINING PROTEIN"/>
    <property type="match status" value="1"/>
</dbReference>
<dbReference type="Gene3D" id="3.10.20.90">
    <property type="entry name" value="Phosphatidylinositol 3-kinase Catalytic Subunit, Chain A, domain 1"/>
    <property type="match status" value="2"/>
</dbReference>
<dbReference type="OrthoDB" id="1394818at2759"/>
<feature type="compositionally biased region" description="Basic and acidic residues" evidence="3">
    <location>
        <begin position="245"/>
        <end position="263"/>
    </location>
</feature>
<keyword evidence="2" id="KW-0067">ATP-binding</keyword>
<organism evidence="5 6">
    <name type="scientific">Acanthaster planci</name>
    <name type="common">Crown-of-thorns starfish</name>
    <dbReference type="NCBI Taxonomy" id="133434"/>
    <lineage>
        <taxon>Eukaryota</taxon>
        <taxon>Metazoa</taxon>
        <taxon>Echinodermata</taxon>
        <taxon>Eleutherozoa</taxon>
        <taxon>Asterozoa</taxon>
        <taxon>Asteroidea</taxon>
        <taxon>Valvatacea</taxon>
        <taxon>Valvatida</taxon>
        <taxon>Acanthasteridae</taxon>
        <taxon>Acanthaster</taxon>
    </lineage>
</organism>
<dbReference type="SUPFAM" id="SSF54236">
    <property type="entry name" value="Ubiquitin-like"/>
    <property type="match status" value="2"/>
</dbReference>
<dbReference type="PROSITE" id="PS50053">
    <property type="entry name" value="UBIQUITIN_2"/>
    <property type="match status" value="2"/>
</dbReference>
<evidence type="ECO:0000313" key="6">
    <source>
        <dbReference type="RefSeq" id="XP_022110590.1"/>
    </source>
</evidence>
<accession>A0A8B8A0S8</accession>
<name>A0A8B8A0S8_ACAPL</name>
<dbReference type="Proteomes" id="UP000694845">
    <property type="component" value="Unplaced"/>
</dbReference>
<feature type="domain" description="Ubiquitin-like" evidence="4">
    <location>
        <begin position="19"/>
        <end position="96"/>
    </location>
</feature>
<dbReference type="GO" id="GO:0005524">
    <property type="term" value="F:ATP binding"/>
    <property type="evidence" value="ECO:0007669"/>
    <property type="project" value="UniProtKB-KW"/>
</dbReference>
<feature type="region of interest" description="Disordered" evidence="3">
    <location>
        <begin position="245"/>
        <end position="341"/>
    </location>
</feature>
<dbReference type="Gene3D" id="3.40.50.300">
    <property type="entry name" value="P-loop containing nucleotide triphosphate hydrolases"/>
    <property type="match status" value="1"/>
</dbReference>
<feature type="compositionally biased region" description="Polar residues" evidence="3">
    <location>
        <begin position="269"/>
        <end position="281"/>
    </location>
</feature>
<keyword evidence="5" id="KW-1185">Reference proteome</keyword>
<feature type="compositionally biased region" description="Polar residues" evidence="3">
    <location>
        <begin position="292"/>
        <end position="301"/>
    </location>
</feature>
<dbReference type="Gene3D" id="3.80.10.10">
    <property type="entry name" value="Ribonuclease Inhibitor"/>
    <property type="match status" value="2"/>
</dbReference>
<dbReference type="InterPro" id="IPR007111">
    <property type="entry name" value="NACHT_NTPase"/>
</dbReference>
<evidence type="ECO:0000256" key="3">
    <source>
        <dbReference type="SAM" id="MobiDB-lite"/>
    </source>
</evidence>
<feature type="compositionally biased region" description="Basic and acidic residues" evidence="3">
    <location>
        <begin position="319"/>
        <end position="333"/>
    </location>
</feature>
<evidence type="ECO:0000313" key="5">
    <source>
        <dbReference type="Proteomes" id="UP000694845"/>
    </source>
</evidence>
<feature type="compositionally biased region" description="Basic and acidic residues" evidence="3">
    <location>
        <begin position="108"/>
        <end position="135"/>
    </location>
</feature>
<dbReference type="InterPro" id="IPR000626">
    <property type="entry name" value="Ubiquitin-like_dom"/>
</dbReference>
<dbReference type="Pfam" id="PF05729">
    <property type="entry name" value="NACHT"/>
    <property type="match status" value="1"/>
</dbReference>
<dbReference type="CDD" id="cd17039">
    <property type="entry name" value="Ubl_ubiquitin_like"/>
    <property type="match status" value="2"/>
</dbReference>
<feature type="region of interest" description="Disordered" evidence="3">
    <location>
        <begin position="353"/>
        <end position="382"/>
    </location>
</feature>
<feature type="compositionally biased region" description="Polar residues" evidence="3">
    <location>
        <begin position="308"/>
        <end position="318"/>
    </location>
</feature>
<reference evidence="6" key="1">
    <citation type="submission" date="2025-08" db="UniProtKB">
        <authorList>
            <consortium name="RefSeq"/>
        </authorList>
    </citation>
    <scope>IDENTIFICATION</scope>
</reference>
<dbReference type="KEGG" id="aplc:110990087"/>
<dbReference type="RefSeq" id="XP_022110590.1">
    <property type="nucleotide sequence ID" value="XM_022254898.1"/>
</dbReference>
<dbReference type="PANTHER" id="PTHR46312:SF2">
    <property type="entry name" value="NUCLEOTIDE-BINDING OLIGOMERIZATION DOMAIN-CONTAINING PROTEIN 2-LIKE"/>
    <property type="match status" value="1"/>
</dbReference>
<dbReference type="InterPro" id="IPR032675">
    <property type="entry name" value="LRR_dom_sf"/>
</dbReference>
<evidence type="ECO:0000259" key="4">
    <source>
        <dbReference type="PROSITE" id="PS50053"/>
    </source>
</evidence>
<sequence length="1792" mass="200762">MILFAVISFNAICTKKQKLLLSVQTHLPHRSTTLDFELDPEISISSLKELIHRMIGVPPQHQHLYTQANFQLFDLLHENGIDKNKIISLSTDEPTQDGPKATCQFGDEAERPLPETHYKTRSETEQNEATLREEQNPGNRQTPDKDKPEVLRCGKQKLQVFVRNPLLHGPKTLCFHLHSETLVSTLKESVYRKIGIQPQHQLLHIKRNVLNFQLHDLLTLNECGIQQDENISLCLPARGLLGGGRKDPKDLAMQHTDKPKNDGIADTAAESQQRGQQSCKSEAQDSPVKMMETSQGVSSSQQKERTQGQDSQQGSIETARSRQGEIGHLKEPQSQEEQIEEVTDISIPLPSAASAKHWGQSGDLTESSDQHRPLTEKQQQFDEVTDLKYKERTLMPAVPQLWPNDRQLIRTKVQSPQLCQGSDPDSHQKHATVSHKLLQKPGQEQIEDVLKSKPEERGDMRIPQHYQTEHTCMRHEEPGDPHRQKQQLVGPRDVIPAVQPRQEGTTNSDPSSQALASQRYTHPLSEIQKCVAWQQVSGDLAVGGSNNPTFLGPVHNPTIQFTQHVTLPRPSSEFPQLPITTDLARSRLKNDAMTQLLWKALTSATRKHGEDYVMNVFFAFMESLDGQVEQVKSGSITFVVRILSRVGLEKLWDMYTTGELSKKLSEIFITDELTKEDKSDLSILVTILESDYEQACRFFEELESAGHEGDDKDTRTKTEVQKNQLGGVQSSLVMRADSSDPAEGAADRCEVALKTLYMSTGTFAKVMKWVSGESQKIQMPKPLLEKDGERLLHFEDMFVMTTQDGNPIETAILTGEEGAEMTFLLENIAYEWAAGRSPVLWKFKLVAFLEMGAFQPESDLNVVDTIYEQLLGKDTDVDRGDLVSFVDTNPHKVLVLLDGCDRFMTNDPDESFDETVIESIILKILRWTTARGIHLLMTFFHSNFHNLRRKLLFREPFIRVTVAGVSEEEIEKYVKAFYSKEPGKAENFLRRIQSSELLSDWAKNVKLVPLLCLILKNSGLPETMTRLYDKALKYIFTRHSDMSQDEISQAVIALGKTALSGLVSLEQRFSLGEFPEKEFDEGVLDKALQAGLLTRQPALSLSGQKSNVCSIKFCHPKIQDFCTAKYCQSVADKDIAEFQKILDRISDPGAFEFLLYICCGDNEHCARYIVNMLLMKGYTPMKFVLQTKQEKWRVHEVALNCYFESQSVGLLSVDFIESFMTENMLIQCEKNDSLKSCMWFLEHISKHVSGNDYLARVRSVTVFKCNLSGFGVVLASSLAGMKHLHSLRLYSCTLSGSFLEQVLSSVGRAGNLTKLGIWHSVGVSDDVEKWSASLKTVTHLKSLTLCSCHIEAQDFTHIGRSLVEMTDLAHLDLPNNEKLGGITDVWAFRLHSLRNLEELNLSRCNIDAQDLPNVAKSVGELANLTDLNLSCNMGLGGHADTWAASLKSMTNLKKLVMSYCGIECGDVKYLAEAIGQMEDLMQCRFCGNEVDVVVESSVTCIRVKNKMCSLSSKDMAETLVSLRSRKDLVSLVLHGITGLSGCAVLWTPPLRELTHLEVLVLNDCSLQTTDIQHLGVALSQMRSLQELRLDCGMESLDFKHLAEAVGRAQNLIRCDFSGSKAKLRVMSQDGSIQLNIQECSLTGEDMADVLQSLSSREDLVGLTFEGIPGLCDSGALWTPLLPKLTRLKKLELHVCSLQSTDVKHLAAALSQMPALKYLCLKGNWSLGGAAKIWAPSLKEMIHIVRLNVSRCGLQLDDVEHVAAALGQMPNIKELVWKKIRVRVPVQKRGPLV</sequence>
<dbReference type="InterPro" id="IPR027417">
    <property type="entry name" value="P-loop_NTPase"/>
</dbReference>
<protein>
    <submittedName>
        <fullName evidence="6">Uncharacterized protein LOC110990087 isoform X1</fullName>
    </submittedName>
</protein>
<dbReference type="SMART" id="SM00368">
    <property type="entry name" value="LRR_RI"/>
    <property type="match status" value="5"/>
</dbReference>
<dbReference type="SUPFAM" id="SSF52047">
    <property type="entry name" value="RNI-like"/>
    <property type="match status" value="2"/>
</dbReference>
<feature type="region of interest" description="Disordered" evidence="3">
    <location>
        <begin position="88"/>
        <end position="150"/>
    </location>
</feature>
<dbReference type="GeneID" id="110990087"/>
<gene>
    <name evidence="6" type="primary">LOC110990087</name>
</gene>